<sequence length="352" mass="40962">MSSININNFHERELHPFLNYYLHHSLGIAAKTIYQERSINTTKGENEWIHPDMVGYSITTSNWSEKVVSLAEQYNMPKVILFSFELKKEITMSNLREVFFQAVSNSSWANEGYLVAADINTENKKLMEKMKRLSNSFGIGIIKLNIEDPKFSVILSSAKRREEIDGDTVNNLFEINKDFKDFLLDVESGVKINRIVHYNLDEVRTLSELKDVIVSGEEHDVVTDNINQEECSLNEQIEIMDWSSNVTGKKPKRIVIYDQEYEATSWKGIYISFCQFLCSKKLEQFKKTKLKGKKRDYFSTSDKELRVAYYLEEAELYMEVNLSAQSILNNIKALMEEFRMDQQNVKIILEKG</sequence>
<keyword evidence="2" id="KW-1185">Reference proteome</keyword>
<reference evidence="1" key="1">
    <citation type="submission" date="2022-02" db="EMBL/GenBank/DDBJ databases">
        <title>Halalkalibacter sp. nov. isolated from Lonar Lake, India.</title>
        <authorList>
            <person name="Joshi A."/>
            <person name="Thite S."/>
            <person name="Lodha T."/>
        </authorList>
    </citation>
    <scope>NUCLEOTIDE SEQUENCE</scope>
    <source>
        <strain evidence="1">MEB205</strain>
    </source>
</reference>
<dbReference type="Gene3D" id="1.20.1380.10">
    <property type="entry name" value="Replication modulator SeqA, C-terminal DNA-binding domain"/>
    <property type="match status" value="1"/>
</dbReference>
<evidence type="ECO:0000313" key="1">
    <source>
        <dbReference type="EMBL" id="MCL7748758.1"/>
    </source>
</evidence>
<dbReference type="Proteomes" id="UP001139150">
    <property type="component" value="Unassembled WGS sequence"/>
</dbReference>
<evidence type="ECO:0000313" key="2">
    <source>
        <dbReference type="Proteomes" id="UP001139150"/>
    </source>
</evidence>
<protein>
    <submittedName>
        <fullName evidence="1">Uncharacterized protein</fullName>
    </submittedName>
</protein>
<dbReference type="EMBL" id="JAKRYL010000019">
    <property type="protein sequence ID" value="MCL7748758.1"/>
    <property type="molecule type" value="Genomic_DNA"/>
</dbReference>
<proteinExistence type="predicted"/>
<accession>A0A9X2CV26</accession>
<gene>
    <name evidence="1" type="ORF">MF646_16670</name>
</gene>
<comment type="caution">
    <text evidence="1">The sequence shown here is derived from an EMBL/GenBank/DDBJ whole genome shotgun (WGS) entry which is preliminary data.</text>
</comment>
<name>A0A9X2CV26_9BACI</name>
<organism evidence="1 2">
    <name type="scientific">Halalkalibacter alkaliphilus</name>
    <dbReference type="NCBI Taxonomy" id="2917993"/>
    <lineage>
        <taxon>Bacteria</taxon>
        <taxon>Bacillati</taxon>
        <taxon>Bacillota</taxon>
        <taxon>Bacilli</taxon>
        <taxon>Bacillales</taxon>
        <taxon>Bacillaceae</taxon>
        <taxon>Halalkalibacter</taxon>
    </lineage>
</organism>
<dbReference type="GO" id="GO:0003677">
    <property type="term" value="F:DNA binding"/>
    <property type="evidence" value="ECO:0007669"/>
    <property type="project" value="InterPro"/>
</dbReference>
<dbReference type="InterPro" id="IPR036835">
    <property type="entry name" value="SeqA_DNA-bd_C_sf"/>
</dbReference>
<dbReference type="RefSeq" id="WP_250097647.1">
    <property type="nucleotide sequence ID" value="NZ_JAKRYL010000019.1"/>
</dbReference>
<dbReference type="AlphaFoldDB" id="A0A9X2CV26"/>